<keyword evidence="1" id="KW-0732">Signal</keyword>
<evidence type="ECO:0000313" key="3">
    <source>
        <dbReference type="Proteomes" id="UP000054843"/>
    </source>
</evidence>
<evidence type="ECO:0000313" key="2">
    <source>
        <dbReference type="EMBL" id="KRZ76018.1"/>
    </source>
</evidence>
<name>A0A0V1MW50_9BILA</name>
<accession>A0A0V1MW50</accession>
<dbReference type="AlphaFoldDB" id="A0A0V1MW50"/>
<protein>
    <submittedName>
        <fullName evidence="2">Uncharacterized protein</fullName>
    </submittedName>
</protein>
<dbReference type="OrthoDB" id="5920579at2759"/>
<organism evidence="2 3">
    <name type="scientific">Trichinella papuae</name>
    <dbReference type="NCBI Taxonomy" id="268474"/>
    <lineage>
        <taxon>Eukaryota</taxon>
        <taxon>Metazoa</taxon>
        <taxon>Ecdysozoa</taxon>
        <taxon>Nematoda</taxon>
        <taxon>Enoplea</taxon>
        <taxon>Dorylaimia</taxon>
        <taxon>Trichinellida</taxon>
        <taxon>Trichinellidae</taxon>
        <taxon>Trichinella</taxon>
    </lineage>
</organism>
<feature type="signal peptide" evidence="1">
    <location>
        <begin position="1"/>
        <end position="16"/>
    </location>
</feature>
<keyword evidence="3" id="KW-1185">Reference proteome</keyword>
<sequence>MTFTAVGMMILSCSLGSRFLYSIEHWIKSTKQERDLLELINGLKHLFESSFFVVCRSKGKRNATKPCVELLIRAMRLIVPWRKYLSDKNEHHQIEL</sequence>
<reference evidence="2 3" key="1">
    <citation type="submission" date="2015-01" db="EMBL/GenBank/DDBJ databases">
        <title>Evolution of Trichinella species and genotypes.</title>
        <authorList>
            <person name="Korhonen P.K."/>
            <person name="Edoardo P."/>
            <person name="Giuseppe L.R."/>
            <person name="Gasser R.B."/>
        </authorList>
    </citation>
    <scope>NUCLEOTIDE SEQUENCE [LARGE SCALE GENOMIC DNA]</scope>
    <source>
        <strain evidence="2">ISS1980</strain>
    </source>
</reference>
<evidence type="ECO:0000256" key="1">
    <source>
        <dbReference type="SAM" id="SignalP"/>
    </source>
</evidence>
<comment type="caution">
    <text evidence="2">The sequence shown here is derived from an EMBL/GenBank/DDBJ whole genome shotgun (WGS) entry which is preliminary data.</text>
</comment>
<dbReference type="Proteomes" id="UP000054843">
    <property type="component" value="Unassembled WGS sequence"/>
</dbReference>
<proteinExistence type="predicted"/>
<dbReference type="EMBL" id="JYDO01000032">
    <property type="protein sequence ID" value="KRZ76018.1"/>
    <property type="molecule type" value="Genomic_DNA"/>
</dbReference>
<feature type="chain" id="PRO_5006882894" evidence="1">
    <location>
        <begin position="17"/>
        <end position="96"/>
    </location>
</feature>
<gene>
    <name evidence="2" type="ORF">T10_3743</name>
</gene>